<evidence type="ECO:0000313" key="1">
    <source>
        <dbReference type="EMBL" id="EPZ36044.1"/>
    </source>
</evidence>
<dbReference type="AlphaFoldDB" id="A0A075B0E1"/>
<keyword evidence="2" id="KW-1185">Reference proteome</keyword>
<name>A0A075B0E1_ROZAC</name>
<reference evidence="1 2" key="1">
    <citation type="journal article" date="2013" name="Curr. Biol.">
        <title>Shared signatures of parasitism and phylogenomics unite Cryptomycota and microsporidia.</title>
        <authorList>
            <person name="James T.Y."/>
            <person name="Pelin A."/>
            <person name="Bonen L."/>
            <person name="Ahrendt S."/>
            <person name="Sain D."/>
            <person name="Corradi N."/>
            <person name="Stajich J.E."/>
        </authorList>
    </citation>
    <scope>NUCLEOTIDE SEQUENCE [LARGE SCALE GENOMIC DNA]</scope>
    <source>
        <strain evidence="1 2">CSF55</strain>
    </source>
</reference>
<proteinExistence type="predicted"/>
<accession>A0A075B0E1</accession>
<evidence type="ECO:0000313" key="2">
    <source>
        <dbReference type="Proteomes" id="UP000030755"/>
    </source>
</evidence>
<gene>
    <name evidence="1" type="ORF">O9G_002687</name>
</gene>
<protein>
    <submittedName>
        <fullName evidence="1">Uncharacterized protein</fullName>
    </submittedName>
</protein>
<dbReference type="HOGENOM" id="CLU_2997743_0_0_1"/>
<sequence>MIKALNRLRVSIINVRRFHASTQLHNLQTNFLCQSEVDLSEHFDLKSQNLSSKNIRL</sequence>
<dbReference type="Proteomes" id="UP000030755">
    <property type="component" value="Unassembled WGS sequence"/>
</dbReference>
<organism evidence="1 2">
    <name type="scientific">Rozella allomycis (strain CSF55)</name>
    <dbReference type="NCBI Taxonomy" id="988480"/>
    <lineage>
        <taxon>Eukaryota</taxon>
        <taxon>Fungi</taxon>
        <taxon>Fungi incertae sedis</taxon>
        <taxon>Cryptomycota</taxon>
        <taxon>Cryptomycota incertae sedis</taxon>
        <taxon>Rozella</taxon>
    </lineage>
</organism>
<dbReference type="EMBL" id="KE560678">
    <property type="protein sequence ID" value="EPZ36044.1"/>
    <property type="molecule type" value="Genomic_DNA"/>
</dbReference>